<dbReference type="eggNOG" id="COG0681">
    <property type="taxonomic scope" value="Bacteria"/>
</dbReference>
<sequence>MNEKMKKFIKYVAAGIVIFGIGNLALSAIGSKYGLGIIVTKSLDKDYFIFQRDWQGKIAKGEIIYFSLPIETPYYKKASKFGKIIMCEGGDKLSTQGLDYYCNNKFIGTAKTTDKNGKPVSPFIYNGEIPQGSFFVMGTHERSYDSRYWGFVNEDQIQGIAIWSI</sequence>
<protein>
    <recommendedName>
        <fullName evidence="1 2">Signal peptidase I</fullName>
        <ecNumber evidence="2">3.4.21.89</ecNumber>
    </recommendedName>
</protein>
<dbReference type="Pfam" id="PF10502">
    <property type="entry name" value="Peptidase_S26"/>
    <property type="match status" value="1"/>
</dbReference>
<name>A0A076FD06_9BACT</name>
<dbReference type="CDD" id="cd06530">
    <property type="entry name" value="S26_SPase_I"/>
    <property type="match status" value="1"/>
</dbReference>
<keyword evidence="5" id="KW-1185">Reference proteome</keyword>
<dbReference type="GO" id="GO:0016020">
    <property type="term" value="C:membrane"/>
    <property type="evidence" value="ECO:0007669"/>
    <property type="project" value="UniProtKB-SubCell"/>
</dbReference>
<dbReference type="KEGG" id="caj:CIG1485E_a0003"/>
<dbReference type="NCBIfam" id="TIGR02227">
    <property type="entry name" value="sigpep_I_bact"/>
    <property type="match status" value="1"/>
</dbReference>
<gene>
    <name evidence="4" type="ORF">CIG1485E_a0003</name>
</gene>
<dbReference type="RefSeq" id="WP_051871008.1">
    <property type="nucleotide sequence ID" value="NZ_CP009044.1"/>
</dbReference>
<evidence type="ECO:0000313" key="4">
    <source>
        <dbReference type="EMBL" id="AII15528.1"/>
    </source>
</evidence>
<evidence type="ECO:0000256" key="1">
    <source>
        <dbReference type="ARBA" id="ARBA00019232"/>
    </source>
</evidence>
<organism evidence="4 5">
    <name type="scientific">Campylobacter iguaniorum</name>
    <dbReference type="NCBI Taxonomy" id="1244531"/>
    <lineage>
        <taxon>Bacteria</taxon>
        <taxon>Pseudomonadati</taxon>
        <taxon>Campylobacterota</taxon>
        <taxon>Epsilonproteobacteria</taxon>
        <taxon>Campylobacterales</taxon>
        <taxon>Campylobacteraceae</taxon>
        <taxon>Campylobacter</taxon>
    </lineage>
</organism>
<dbReference type="GO" id="GO:0004252">
    <property type="term" value="F:serine-type endopeptidase activity"/>
    <property type="evidence" value="ECO:0007669"/>
    <property type="project" value="InterPro"/>
</dbReference>
<feature type="domain" description="Peptidase S26" evidence="3">
    <location>
        <begin position="41"/>
        <end position="162"/>
    </location>
</feature>
<keyword evidence="4" id="KW-0614">Plasmid</keyword>
<evidence type="ECO:0000313" key="5">
    <source>
        <dbReference type="Proteomes" id="UP000028486"/>
    </source>
</evidence>
<evidence type="ECO:0000259" key="3">
    <source>
        <dbReference type="Pfam" id="PF10502"/>
    </source>
</evidence>
<dbReference type="GO" id="GO:0006465">
    <property type="term" value="P:signal peptide processing"/>
    <property type="evidence" value="ECO:0007669"/>
    <property type="project" value="InterPro"/>
</dbReference>
<dbReference type="SUPFAM" id="SSF51306">
    <property type="entry name" value="LexA/Signal peptidase"/>
    <property type="match status" value="1"/>
</dbReference>
<dbReference type="OrthoDB" id="5360818at2"/>
<dbReference type="EMBL" id="CP009044">
    <property type="protein sequence ID" value="AII15528.1"/>
    <property type="molecule type" value="Genomic_DNA"/>
</dbReference>
<comment type="similarity">
    <text evidence="2">Belongs to the peptidase S26 family.</text>
</comment>
<comment type="subcellular location">
    <subcellularLocation>
        <location evidence="2">Membrane</location>
        <topology evidence="2">Single-pass type II membrane protein</topology>
    </subcellularLocation>
</comment>
<dbReference type="InterPro" id="IPR000223">
    <property type="entry name" value="Pept_S26A_signal_pept_1"/>
</dbReference>
<accession>A0A076FD06</accession>
<dbReference type="InterPro" id="IPR019533">
    <property type="entry name" value="Peptidase_S26"/>
</dbReference>
<dbReference type="AlphaFoldDB" id="A0A076FD06"/>
<geneLocation type="plasmid" evidence="4 5">
    <name>pCIG1485E</name>
</geneLocation>
<proteinExistence type="inferred from homology"/>
<reference evidence="4 5" key="1">
    <citation type="journal article" date="2014" name="Genome Announc.">
        <title>Complete Genome Sequence of Campylobacter iguaniorum Strain 1485ET, Isolated from a Bearded Dragon (Pogona vitticeps).</title>
        <authorList>
            <person name="Gilbert M.J."/>
            <person name="Miller W.G."/>
            <person name="Yee E."/>
            <person name="Kik M."/>
            <person name="Wagenaar J.A."/>
            <person name="Duim B."/>
        </authorList>
    </citation>
    <scope>NUCLEOTIDE SEQUENCE [LARGE SCALE GENOMIC DNA]</scope>
    <source>
        <strain evidence="4 5">1485E</strain>
        <plasmid evidence="4">pCIG1485E</plasmid>
    </source>
</reference>
<dbReference type="HOGENOM" id="CLU_104604_1_0_7"/>
<keyword evidence="2" id="KW-0378">Hydrolase</keyword>
<dbReference type="EC" id="3.4.21.89" evidence="2"/>
<keyword evidence="2" id="KW-0645">Protease</keyword>
<dbReference type="Proteomes" id="UP000028486">
    <property type="component" value="Plasmid pCIG1485E"/>
</dbReference>
<comment type="catalytic activity">
    <reaction evidence="2">
        <text>Cleavage of hydrophobic, N-terminal signal or leader sequences from secreted and periplasmic proteins.</text>
        <dbReference type="EC" id="3.4.21.89"/>
    </reaction>
</comment>
<dbReference type="InterPro" id="IPR036286">
    <property type="entry name" value="LexA/Signal_pep-like_sf"/>
</dbReference>
<dbReference type="GO" id="GO:0009003">
    <property type="term" value="F:signal peptidase activity"/>
    <property type="evidence" value="ECO:0007669"/>
    <property type="project" value="UniProtKB-EC"/>
</dbReference>
<dbReference type="Gene3D" id="2.10.109.10">
    <property type="entry name" value="Umud Fragment, subunit A"/>
    <property type="match status" value="1"/>
</dbReference>
<evidence type="ECO:0000256" key="2">
    <source>
        <dbReference type="RuleBase" id="RU362042"/>
    </source>
</evidence>